<gene>
    <name evidence="1" type="ORF">CARN5_2149</name>
</gene>
<evidence type="ECO:0000313" key="1">
    <source>
        <dbReference type="EMBL" id="CBI04416.1"/>
    </source>
</evidence>
<reference evidence="1" key="1">
    <citation type="submission" date="2009-10" db="EMBL/GenBank/DDBJ databases">
        <title>Diversity of trophic interactions inside an arsenic-rich microbial ecosystem.</title>
        <authorList>
            <person name="Bertin P.N."/>
            <person name="Heinrich-Salmeron A."/>
            <person name="Pelletier E."/>
            <person name="Goulhen-Chollet F."/>
            <person name="Arsene-Ploetze F."/>
            <person name="Gallien S."/>
            <person name="Calteau A."/>
            <person name="Vallenet D."/>
            <person name="Casiot C."/>
            <person name="Chane-Woon-Ming B."/>
            <person name="Giloteaux L."/>
            <person name="Barakat M."/>
            <person name="Bonnefoy V."/>
            <person name="Bruneel O."/>
            <person name="Chandler M."/>
            <person name="Cleiss J."/>
            <person name="Duran R."/>
            <person name="Elbaz-Poulichet F."/>
            <person name="Fonknechten N."/>
            <person name="Lauga B."/>
            <person name="Mornico D."/>
            <person name="Ortet P."/>
            <person name="Schaeffer C."/>
            <person name="Siguier P."/>
            <person name="Alexander Thil Smith A."/>
            <person name="Van Dorsselaer A."/>
            <person name="Weissenbach J."/>
            <person name="Medigue C."/>
            <person name="Le Paslier D."/>
        </authorList>
    </citation>
    <scope>NUCLEOTIDE SEQUENCE</scope>
</reference>
<dbReference type="AlphaFoldDB" id="E6QB40"/>
<dbReference type="EMBL" id="CABP01000061">
    <property type="protein sequence ID" value="CBI04416.1"/>
    <property type="molecule type" value="Genomic_DNA"/>
</dbReference>
<protein>
    <submittedName>
        <fullName evidence="1">Uncharacterized protein</fullName>
    </submittedName>
</protein>
<comment type="caution">
    <text evidence="1">The sequence shown here is derived from an EMBL/GenBank/DDBJ whole genome shotgun (WGS) entry which is preliminary data.</text>
</comment>
<organism evidence="1">
    <name type="scientific">mine drainage metagenome</name>
    <dbReference type="NCBI Taxonomy" id="410659"/>
    <lineage>
        <taxon>unclassified sequences</taxon>
        <taxon>metagenomes</taxon>
        <taxon>ecological metagenomes</taxon>
    </lineage>
</organism>
<name>E6QB40_9ZZZZ</name>
<accession>E6QB40</accession>
<proteinExistence type="predicted"/>
<sequence>MGFTGIYTNHRLEMIGGDEVFISVHFLGY</sequence>